<gene>
    <name evidence="12" type="primary">comGD</name>
    <name evidence="12" type="ORF">UFB30_07920</name>
</gene>
<reference evidence="12 13" key="1">
    <citation type="submission" date="2023-12" db="EMBL/GenBank/DDBJ databases">
        <title>Jeotgalibacillus haloalkaliphilus sp. nov., a novel salt-tolerant bacteria, isolated from the estuary of the Fenhe River into the Yellow River.</title>
        <authorList>
            <person name="Li Y."/>
        </authorList>
    </citation>
    <scope>NUCLEOTIDE SEQUENCE [LARGE SCALE GENOMIC DNA]</scope>
    <source>
        <strain evidence="12 13">HH7-29</strain>
    </source>
</reference>
<name>A0ABU5KM47_9BACL</name>
<keyword evidence="4" id="KW-0488">Methylation</keyword>
<evidence type="ECO:0000313" key="13">
    <source>
        <dbReference type="Proteomes" id="UP001292084"/>
    </source>
</evidence>
<evidence type="ECO:0000256" key="10">
    <source>
        <dbReference type="SAM" id="Phobius"/>
    </source>
</evidence>
<keyword evidence="5" id="KW-0997">Cell inner membrane</keyword>
<dbReference type="SUPFAM" id="SSF54523">
    <property type="entry name" value="Pili subunits"/>
    <property type="match status" value="1"/>
</dbReference>
<keyword evidence="3" id="KW-1003">Cell membrane</keyword>
<keyword evidence="8 10" id="KW-0472">Membrane</keyword>
<protein>
    <submittedName>
        <fullName evidence="12">Competence type IV pilus minor pilin ComGD</fullName>
    </submittedName>
</protein>
<dbReference type="PIRSF" id="PIRSF021292">
    <property type="entry name" value="Competence_ComGD"/>
    <property type="match status" value="1"/>
</dbReference>
<dbReference type="Pfam" id="PF12019">
    <property type="entry name" value="GspH"/>
    <property type="match status" value="1"/>
</dbReference>
<evidence type="ECO:0000256" key="5">
    <source>
        <dbReference type="ARBA" id="ARBA00022519"/>
    </source>
</evidence>
<keyword evidence="7 10" id="KW-1133">Transmembrane helix</keyword>
<feature type="transmembrane region" description="Helical" evidence="10">
    <location>
        <begin position="12"/>
        <end position="32"/>
    </location>
</feature>
<dbReference type="EMBL" id="JAXQNN010000002">
    <property type="protein sequence ID" value="MDZ5712153.1"/>
    <property type="molecule type" value="Genomic_DNA"/>
</dbReference>
<proteinExistence type="predicted"/>
<comment type="subcellular location">
    <subcellularLocation>
        <location evidence="2">Cell inner membrane</location>
        <topology evidence="2">Single-pass membrane protein</topology>
    </subcellularLocation>
    <subcellularLocation>
        <location evidence="1">Cell surface</location>
    </subcellularLocation>
</comment>
<accession>A0ABU5KM47</accession>
<evidence type="ECO:0000256" key="3">
    <source>
        <dbReference type="ARBA" id="ARBA00022475"/>
    </source>
</evidence>
<organism evidence="12 13">
    <name type="scientific">Jeotgalibacillus haloalkalitolerans</name>
    <dbReference type="NCBI Taxonomy" id="3104292"/>
    <lineage>
        <taxon>Bacteria</taxon>
        <taxon>Bacillati</taxon>
        <taxon>Bacillota</taxon>
        <taxon>Bacilli</taxon>
        <taxon>Bacillales</taxon>
        <taxon>Caryophanaceae</taxon>
        <taxon>Jeotgalibacillus</taxon>
    </lineage>
</organism>
<dbReference type="NCBIfam" id="TIGR02532">
    <property type="entry name" value="IV_pilin_GFxxxE"/>
    <property type="match status" value="1"/>
</dbReference>
<dbReference type="PROSITE" id="PS00409">
    <property type="entry name" value="PROKAR_NTER_METHYL"/>
    <property type="match status" value="1"/>
</dbReference>
<keyword evidence="6 10" id="KW-0812">Transmembrane</keyword>
<evidence type="ECO:0000313" key="12">
    <source>
        <dbReference type="EMBL" id="MDZ5712153.1"/>
    </source>
</evidence>
<evidence type="ECO:0000256" key="1">
    <source>
        <dbReference type="ARBA" id="ARBA00004241"/>
    </source>
</evidence>
<dbReference type="InterPro" id="IPR022346">
    <property type="entry name" value="T2SS_GspH"/>
</dbReference>
<dbReference type="Pfam" id="PF07963">
    <property type="entry name" value="N_methyl"/>
    <property type="match status" value="1"/>
</dbReference>
<dbReference type="Proteomes" id="UP001292084">
    <property type="component" value="Unassembled WGS sequence"/>
</dbReference>
<evidence type="ECO:0000259" key="11">
    <source>
        <dbReference type="Pfam" id="PF12019"/>
    </source>
</evidence>
<evidence type="ECO:0000256" key="4">
    <source>
        <dbReference type="ARBA" id="ARBA00022481"/>
    </source>
</evidence>
<keyword evidence="13" id="KW-1185">Reference proteome</keyword>
<evidence type="ECO:0000256" key="7">
    <source>
        <dbReference type="ARBA" id="ARBA00022989"/>
    </source>
</evidence>
<evidence type="ECO:0000256" key="8">
    <source>
        <dbReference type="ARBA" id="ARBA00023136"/>
    </source>
</evidence>
<evidence type="ECO:0000256" key="9">
    <source>
        <dbReference type="ARBA" id="ARBA00023287"/>
    </source>
</evidence>
<sequence length="147" mass="16632">MLLNRQEGFTLIEMIIVLLVVGIFITISATVYSSVKIVSTPFETQLTNDLYHAQLYAITEKQYVTVRFDAGSQRYKMFTGYSPGEVVLADVRFPENVELLEDGTLSFFRYLPSGNTTTFGVVRFLVDGSPVNVHFHLAKGRFYVEKS</sequence>
<evidence type="ECO:0000256" key="2">
    <source>
        <dbReference type="ARBA" id="ARBA00004377"/>
    </source>
</evidence>
<dbReference type="RefSeq" id="WP_322421534.1">
    <property type="nucleotide sequence ID" value="NZ_JAXQNN010000002.1"/>
</dbReference>
<feature type="domain" description="General secretion pathway GspH" evidence="11">
    <location>
        <begin position="45"/>
        <end position="123"/>
    </location>
</feature>
<dbReference type="InterPro" id="IPR016785">
    <property type="entry name" value="ComGD"/>
</dbReference>
<comment type="caution">
    <text evidence="12">The sequence shown here is derived from an EMBL/GenBank/DDBJ whole genome shotgun (WGS) entry which is preliminary data.</text>
</comment>
<dbReference type="NCBIfam" id="NF040982">
    <property type="entry name" value="ComGD"/>
    <property type="match status" value="1"/>
</dbReference>
<dbReference type="InterPro" id="IPR045584">
    <property type="entry name" value="Pilin-like"/>
</dbReference>
<dbReference type="InterPro" id="IPR012902">
    <property type="entry name" value="N_methyl_site"/>
</dbReference>
<evidence type="ECO:0000256" key="6">
    <source>
        <dbReference type="ARBA" id="ARBA00022692"/>
    </source>
</evidence>
<keyword evidence="9" id="KW-0178">Competence</keyword>